<dbReference type="Proteomes" id="UP000885348">
    <property type="component" value="Unassembled WGS sequence"/>
</dbReference>
<organism evidence="1">
    <name type="scientific">Salmonella enterica I</name>
    <dbReference type="NCBI Taxonomy" id="59201"/>
    <lineage>
        <taxon>Bacteria</taxon>
        <taxon>Pseudomonadati</taxon>
        <taxon>Pseudomonadota</taxon>
        <taxon>Gammaproteobacteria</taxon>
        <taxon>Enterobacterales</taxon>
        <taxon>Enterobacteriaceae</taxon>
        <taxon>Salmonella</taxon>
    </lineage>
</organism>
<reference evidence="1" key="1">
    <citation type="submission" date="2018-09" db="EMBL/GenBank/DDBJ databases">
        <authorList>
            <person name="Ashton P.M."/>
            <person name="Dallman T."/>
            <person name="Nair S."/>
            <person name="De Pinna E."/>
            <person name="Peters T."/>
            <person name="Grant K."/>
        </authorList>
    </citation>
    <scope>NUCLEOTIDE SEQUENCE [LARGE SCALE GENOMIC DNA]</scope>
    <source>
        <strain evidence="1">598938</strain>
    </source>
</reference>
<dbReference type="SUPFAM" id="SSF46689">
    <property type="entry name" value="Homeodomain-like"/>
    <property type="match status" value="1"/>
</dbReference>
<name>A0A3R1AVI3_SALET</name>
<dbReference type="InterPro" id="IPR001005">
    <property type="entry name" value="SANT/Myb"/>
</dbReference>
<dbReference type="EMBL" id="RVVJ01000057">
    <property type="protein sequence ID" value="MML56849.1"/>
    <property type="molecule type" value="Genomic_DNA"/>
</dbReference>
<sequence length="181" mass="21362">MLLKPMGTPGKCPAHCRAWTPEEDEILFRWYGKKNNSEIALMLHGRSRSAVKGRLEYLRHLYPEKLKPLNYKFTPEDDLFIRRNRLTMTSVEMADHIGVSPSAIRQRARRKGISLAKYGDNNHKTVHPDSYVDLIRQLRDEHNLKFREIGELLDLPERMCSWLYEHRLTADYAIAREYLPR</sequence>
<protein>
    <submittedName>
        <fullName evidence="1">AsnC family protein</fullName>
    </submittedName>
</protein>
<dbReference type="InterPro" id="IPR009057">
    <property type="entry name" value="Homeodomain-like_sf"/>
</dbReference>
<dbReference type="AlphaFoldDB" id="A0A3R1AVI3"/>
<gene>
    <name evidence="1" type="ORF">D7N80_26950</name>
</gene>
<comment type="caution">
    <text evidence="1">The sequence shown here is derived from an EMBL/GenBank/DDBJ whole genome shotgun (WGS) entry which is preliminary data.</text>
</comment>
<dbReference type="CDD" id="cd00167">
    <property type="entry name" value="SANT"/>
    <property type="match status" value="1"/>
</dbReference>
<dbReference type="Gene3D" id="1.10.10.60">
    <property type="entry name" value="Homeodomain-like"/>
    <property type="match status" value="1"/>
</dbReference>
<proteinExistence type="predicted"/>
<evidence type="ECO:0000313" key="1">
    <source>
        <dbReference type="EMBL" id="MML56849.1"/>
    </source>
</evidence>
<accession>A0A3R1AVI3</accession>